<keyword evidence="9 10" id="KW-0472">Membrane</keyword>
<sequence length="247" mass="28043">MISALMLRELVTRFGRENIGFLWIMAEPLLFALVVGVLWRFMKGPEEHGVSVIAFVATGYIPLTLFRQSLQRSVRVFSVNGSLLYHRQIQVLDFIFVRFFVELIGAMMAYVFIAILLIAVGEFPVPANLGIFLVGWFYYAWFTLALVLCLAPLSEQSDILEKLVPLTTYIAIPFSGTFTMMSWLTPPAQAVLWYSPFVHAMEMMRDGIFGSRVDAEYGFFVPTAACLVLTLFGLILCRRVRRDLVVE</sequence>
<comment type="subcellular location">
    <subcellularLocation>
        <location evidence="1">Cell membrane</location>
        <topology evidence="1">Multi-pass membrane protein</topology>
    </subcellularLocation>
</comment>
<feature type="transmembrane region" description="Helical" evidence="10">
    <location>
        <begin position="217"/>
        <end position="237"/>
    </location>
</feature>
<keyword evidence="5" id="KW-0762">Sugar transport</keyword>
<dbReference type="RefSeq" id="WP_249503871.1">
    <property type="nucleotide sequence ID" value="NZ_CP097253.1"/>
</dbReference>
<dbReference type="PANTHER" id="PTHR30413">
    <property type="entry name" value="INNER MEMBRANE TRANSPORT PERMEASE"/>
    <property type="match status" value="1"/>
</dbReference>
<organism evidence="12 13">
    <name type="scientific">Sphingomonas glaciei</name>
    <dbReference type="NCBI Taxonomy" id="2938948"/>
    <lineage>
        <taxon>Bacteria</taxon>
        <taxon>Pseudomonadati</taxon>
        <taxon>Pseudomonadota</taxon>
        <taxon>Alphaproteobacteria</taxon>
        <taxon>Sphingomonadales</taxon>
        <taxon>Sphingomonadaceae</taxon>
        <taxon>Sphingomonas</taxon>
    </lineage>
</organism>
<keyword evidence="13" id="KW-1185">Reference proteome</keyword>
<evidence type="ECO:0000256" key="3">
    <source>
        <dbReference type="ARBA" id="ARBA00022448"/>
    </source>
</evidence>
<evidence type="ECO:0000256" key="8">
    <source>
        <dbReference type="ARBA" id="ARBA00023047"/>
    </source>
</evidence>
<comment type="similarity">
    <text evidence="2">Belongs to the ABC-2 integral membrane protein family.</text>
</comment>
<evidence type="ECO:0000256" key="1">
    <source>
        <dbReference type="ARBA" id="ARBA00004651"/>
    </source>
</evidence>
<protein>
    <submittedName>
        <fullName evidence="12">ABC transporter permease</fullName>
    </submittedName>
</protein>
<dbReference type="EMBL" id="CP097253">
    <property type="protein sequence ID" value="UUR08092.1"/>
    <property type="molecule type" value="Genomic_DNA"/>
</dbReference>
<gene>
    <name evidence="12" type="ORF">M1K48_00105</name>
</gene>
<evidence type="ECO:0000256" key="2">
    <source>
        <dbReference type="ARBA" id="ARBA00007783"/>
    </source>
</evidence>
<evidence type="ECO:0000256" key="4">
    <source>
        <dbReference type="ARBA" id="ARBA00022475"/>
    </source>
</evidence>
<dbReference type="PANTHER" id="PTHR30413:SF10">
    <property type="entry name" value="CAPSULE POLYSACCHARIDE EXPORT INNER-MEMBRANE PROTEIN CTRC"/>
    <property type="match status" value="1"/>
</dbReference>
<dbReference type="Pfam" id="PF01061">
    <property type="entry name" value="ABC2_membrane"/>
    <property type="match status" value="1"/>
</dbReference>
<feature type="transmembrane region" description="Helical" evidence="10">
    <location>
        <begin position="95"/>
        <end position="119"/>
    </location>
</feature>
<evidence type="ECO:0000256" key="9">
    <source>
        <dbReference type="ARBA" id="ARBA00023136"/>
    </source>
</evidence>
<evidence type="ECO:0000259" key="11">
    <source>
        <dbReference type="Pfam" id="PF01061"/>
    </source>
</evidence>
<dbReference type="PRINTS" id="PR00164">
    <property type="entry name" value="ABC2TRNSPORT"/>
</dbReference>
<accession>A0ABY5MVF1</accession>
<reference evidence="12 13" key="1">
    <citation type="submission" date="2022-05" db="EMBL/GenBank/DDBJ databases">
        <title>S8-45 Sphingomonas ultraviolaceadurans.</title>
        <authorList>
            <person name="Liu Y."/>
        </authorList>
    </citation>
    <scope>NUCLEOTIDE SEQUENCE [LARGE SCALE GENOMIC DNA]</scope>
    <source>
        <strain evidence="12 13">S8-45</strain>
    </source>
</reference>
<feature type="transmembrane region" description="Helical" evidence="10">
    <location>
        <begin position="131"/>
        <end position="151"/>
    </location>
</feature>
<dbReference type="Proteomes" id="UP000831921">
    <property type="component" value="Chromosome"/>
</dbReference>
<feature type="transmembrane region" description="Helical" evidence="10">
    <location>
        <begin position="21"/>
        <end position="42"/>
    </location>
</feature>
<evidence type="ECO:0000313" key="13">
    <source>
        <dbReference type="Proteomes" id="UP000831921"/>
    </source>
</evidence>
<feature type="domain" description="ABC-2 type transporter transmembrane" evidence="11">
    <location>
        <begin position="2"/>
        <end position="209"/>
    </location>
</feature>
<keyword evidence="7 10" id="KW-1133">Transmembrane helix</keyword>
<evidence type="ECO:0000256" key="6">
    <source>
        <dbReference type="ARBA" id="ARBA00022692"/>
    </source>
</evidence>
<keyword evidence="4" id="KW-1003">Cell membrane</keyword>
<name>A0ABY5MVF1_9SPHN</name>
<proteinExistence type="inferred from homology"/>
<evidence type="ECO:0000256" key="5">
    <source>
        <dbReference type="ARBA" id="ARBA00022597"/>
    </source>
</evidence>
<feature type="transmembrane region" description="Helical" evidence="10">
    <location>
        <begin position="48"/>
        <end position="66"/>
    </location>
</feature>
<evidence type="ECO:0000256" key="10">
    <source>
        <dbReference type="SAM" id="Phobius"/>
    </source>
</evidence>
<feature type="transmembrane region" description="Helical" evidence="10">
    <location>
        <begin position="163"/>
        <end position="184"/>
    </location>
</feature>
<keyword evidence="3" id="KW-0813">Transport</keyword>
<keyword evidence="8" id="KW-0625">Polysaccharide transport</keyword>
<keyword evidence="6 10" id="KW-0812">Transmembrane</keyword>
<dbReference type="InterPro" id="IPR000412">
    <property type="entry name" value="ABC_2_transport"/>
</dbReference>
<evidence type="ECO:0000313" key="12">
    <source>
        <dbReference type="EMBL" id="UUR08092.1"/>
    </source>
</evidence>
<evidence type="ECO:0000256" key="7">
    <source>
        <dbReference type="ARBA" id="ARBA00022989"/>
    </source>
</evidence>
<dbReference type="InterPro" id="IPR013525">
    <property type="entry name" value="ABC2_TM"/>
</dbReference>